<name>A0ABV8A0F8_9GAMM</name>
<comment type="caution">
    <text evidence="1">The sequence shown here is derived from an EMBL/GenBank/DDBJ whole genome shotgun (WGS) entry which is preliminary data.</text>
</comment>
<dbReference type="Pfam" id="PF14305">
    <property type="entry name" value="ATPgrasp_TupA"/>
    <property type="match status" value="1"/>
</dbReference>
<accession>A0ABV8A0F8</accession>
<evidence type="ECO:0000313" key="2">
    <source>
        <dbReference type="Proteomes" id="UP001595617"/>
    </source>
</evidence>
<gene>
    <name evidence="1" type="ORF">ACFOOG_10120</name>
</gene>
<organism evidence="1 2">
    <name type="scientific">Saccharospirillum mangrovi</name>
    <dbReference type="NCBI Taxonomy" id="2161747"/>
    <lineage>
        <taxon>Bacteria</taxon>
        <taxon>Pseudomonadati</taxon>
        <taxon>Pseudomonadota</taxon>
        <taxon>Gammaproteobacteria</taxon>
        <taxon>Oceanospirillales</taxon>
        <taxon>Saccharospirillaceae</taxon>
        <taxon>Saccharospirillum</taxon>
    </lineage>
</organism>
<dbReference type="EMBL" id="JBHRYR010000003">
    <property type="protein sequence ID" value="MFC3853187.1"/>
    <property type="molecule type" value="Genomic_DNA"/>
</dbReference>
<proteinExistence type="predicted"/>
<keyword evidence="2" id="KW-1185">Reference proteome</keyword>
<sequence length="300" mass="35167">MISNLGTRINIFLQNLENSIFAWLDRLLGFPIEKKKFKKLTGYSLDLKNPKSFNQKVCWKKIYDRNPLIPIVADKFTVRSYIADMLGKEEAEKILVPLYWHGEKAKDIPFDDLPDQFVLKCSHGSAMNIIVKDKSKFKKEDAIVKLNDWCIRRYGVRAHEWAYKNANPVVMVEEFLHDGSLGVPFDYKFHMIHGDCKFIQVDVGRFDNYYKNLYGKDWQKIDVKWNRDNGPDVEKPECLDEMLSIAEKLASPFDYVRVDFFTLSGRIFIGELTHYPVKGRAPFEPQSFDFELGEQWTLNR</sequence>
<protein>
    <submittedName>
        <fullName evidence="1">ATP-grasp fold amidoligase family protein</fullName>
    </submittedName>
</protein>
<evidence type="ECO:0000313" key="1">
    <source>
        <dbReference type="EMBL" id="MFC3853187.1"/>
    </source>
</evidence>
<dbReference type="Proteomes" id="UP001595617">
    <property type="component" value="Unassembled WGS sequence"/>
</dbReference>
<dbReference type="InterPro" id="IPR029465">
    <property type="entry name" value="ATPgrasp_TupA"/>
</dbReference>
<reference evidence="2" key="1">
    <citation type="journal article" date="2019" name="Int. J. Syst. Evol. Microbiol.">
        <title>The Global Catalogue of Microorganisms (GCM) 10K type strain sequencing project: providing services to taxonomists for standard genome sequencing and annotation.</title>
        <authorList>
            <consortium name="The Broad Institute Genomics Platform"/>
            <consortium name="The Broad Institute Genome Sequencing Center for Infectious Disease"/>
            <person name="Wu L."/>
            <person name="Ma J."/>
        </authorList>
    </citation>
    <scope>NUCLEOTIDE SEQUENCE [LARGE SCALE GENOMIC DNA]</scope>
    <source>
        <strain evidence="2">IBRC 10765</strain>
    </source>
</reference>
<dbReference type="RefSeq" id="WP_380696104.1">
    <property type="nucleotide sequence ID" value="NZ_JBHRYR010000003.1"/>
</dbReference>